<dbReference type="PROSITE" id="PS50110">
    <property type="entry name" value="RESPONSE_REGULATORY"/>
    <property type="match status" value="1"/>
</dbReference>
<dbReference type="Pfam" id="PF00072">
    <property type="entry name" value="Response_reg"/>
    <property type="match status" value="1"/>
</dbReference>
<dbReference type="eggNOG" id="COG3437">
    <property type="taxonomic scope" value="Bacteria"/>
</dbReference>
<dbReference type="AlphaFoldDB" id="K9HFW9"/>
<dbReference type="SUPFAM" id="SSF52172">
    <property type="entry name" value="CheY-like"/>
    <property type="match status" value="1"/>
</dbReference>
<dbReference type="InterPro" id="IPR001789">
    <property type="entry name" value="Sig_transdc_resp-reg_receiver"/>
</dbReference>
<evidence type="ECO:0000256" key="2">
    <source>
        <dbReference type="PROSITE-ProRule" id="PRU00169"/>
    </source>
</evidence>
<dbReference type="GO" id="GO:0000160">
    <property type="term" value="P:phosphorelay signal transduction system"/>
    <property type="evidence" value="ECO:0007669"/>
    <property type="project" value="InterPro"/>
</dbReference>
<evidence type="ECO:0000259" key="3">
    <source>
        <dbReference type="PROSITE" id="PS50110"/>
    </source>
</evidence>
<evidence type="ECO:0000313" key="5">
    <source>
        <dbReference type="Proteomes" id="UP000009881"/>
    </source>
</evidence>
<name>K9HFW9_9PROT</name>
<gene>
    <name evidence="4" type="ORF">C882_1377</name>
</gene>
<proteinExistence type="predicted"/>
<reference evidence="4 5" key="1">
    <citation type="journal article" date="2013" name="Genome Announc.">
        <title>Draft Genome Sequence of an Alphaproteobacterium, Caenispirillum salinarum AK4(T), Isolated from a Solar Saltern.</title>
        <authorList>
            <person name="Khatri I."/>
            <person name="Singh A."/>
            <person name="Korpole S."/>
            <person name="Pinnaka A.K."/>
            <person name="Subramanian S."/>
        </authorList>
    </citation>
    <scope>NUCLEOTIDE SEQUENCE [LARGE SCALE GENOMIC DNA]</scope>
    <source>
        <strain evidence="4 5">AK4</strain>
    </source>
</reference>
<keyword evidence="5" id="KW-1185">Reference proteome</keyword>
<feature type="modified residue" description="4-aspartylphosphate" evidence="2">
    <location>
        <position position="53"/>
    </location>
</feature>
<dbReference type="EMBL" id="ANHY01000019">
    <property type="protein sequence ID" value="EKV27531.1"/>
    <property type="molecule type" value="Genomic_DNA"/>
</dbReference>
<dbReference type="PANTHER" id="PTHR44591">
    <property type="entry name" value="STRESS RESPONSE REGULATOR PROTEIN 1"/>
    <property type="match status" value="1"/>
</dbReference>
<dbReference type="Gene3D" id="3.40.50.2300">
    <property type="match status" value="1"/>
</dbReference>
<dbReference type="RefSeq" id="WP_009542033.1">
    <property type="nucleotide sequence ID" value="NZ_ANHY01000019.1"/>
</dbReference>
<dbReference type="Proteomes" id="UP000009881">
    <property type="component" value="Unassembled WGS sequence"/>
</dbReference>
<sequence length="147" mass="15324">MHRIAVVDDSLVSALLLKHLLTRLPDVAVEAYQDPIDLLAVCAKGGVDLVVADYRMPALDGATLIDALRLLPGCEAVPVVIVSGQAGIRERALYAGAAAVLGKPVEPLFVQEVVAGLLGIEATARPALHENRPTVVDVLAEAVPPLA</sequence>
<dbReference type="STRING" id="1238182.C882_1377"/>
<organism evidence="4 5">
    <name type="scientific">Caenispirillum salinarum AK4</name>
    <dbReference type="NCBI Taxonomy" id="1238182"/>
    <lineage>
        <taxon>Bacteria</taxon>
        <taxon>Pseudomonadati</taxon>
        <taxon>Pseudomonadota</taxon>
        <taxon>Alphaproteobacteria</taxon>
        <taxon>Rhodospirillales</taxon>
        <taxon>Novispirillaceae</taxon>
        <taxon>Caenispirillum</taxon>
    </lineage>
</organism>
<keyword evidence="1 2" id="KW-0597">Phosphoprotein</keyword>
<accession>K9HFW9</accession>
<feature type="domain" description="Response regulatory" evidence="3">
    <location>
        <begin position="3"/>
        <end position="118"/>
    </location>
</feature>
<dbReference type="OrthoDB" id="9812260at2"/>
<protein>
    <submittedName>
        <fullName evidence="4">Putative two-component response regulator transcriptional regulatory protein</fullName>
    </submittedName>
</protein>
<evidence type="ECO:0000313" key="4">
    <source>
        <dbReference type="EMBL" id="EKV27531.1"/>
    </source>
</evidence>
<comment type="caution">
    <text evidence="4">The sequence shown here is derived from an EMBL/GenBank/DDBJ whole genome shotgun (WGS) entry which is preliminary data.</text>
</comment>
<dbReference type="InterPro" id="IPR011006">
    <property type="entry name" value="CheY-like_superfamily"/>
</dbReference>
<dbReference type="InterPro" id="IPR050595">
    <property type="entry name" value="Bact_response_regulator"/>
</dbReference>
<evidence type="ECO:0000256" key="1">
    <source>
        <dbReference type="ARBA" id="ARBA00022553"/>
    </source>
</evidence>
<dbReference type="PANTHER" id="PTHR44591:SF3">
    <property type="entry name" value="RESPONSE REGULATORY DOMAIN-CONTAINING PROTEIN"/>
    <property type="match status" value="1"/>
</dbReference>
<dbReference type="SMART" id="SM00448">
    <property type="entry name" value="REC"/>
    <property type="match status" value="1"/>
</dbReference>